<proteinExistence type="predicted"/>
<comment type="caution">
    <text evidence="2">The sequence shown here is derived from an EMBL/GenBank/DDBJ whole genome shotgun (WGS) entry which is preliminary data.</text>
</comment>
<evidence type="ECO:0000256" key="1">
    <source>
        <dbReference type="SAM" id="MobiDB-lite"/>
    </source>
</evidence>
<name>A0ABD3NFN9_9STRA</name>
<dbReference type="Proteomes" id="UP001516023">
    <property type="component" value="Unassembled WGS sequence"/>
</dbReference>
<sequence>MKSVELITTKTKKAVAAGIVTLFAAAAILVVDEELNSLRGGFVASRSGSRLLGKNGRGLSLDLGGGNCEYKEPLAVVPAEIDFYKTLLAGFPSGDKRMAYAQMEALTGLPSKDDWDFVFNGYSNSPFIKTNYPHPSGTWSWGNEADQVALVVQYIRRSLVEFSDISWYMSFEKSYNEDRVKVEELYGTRNDFDQFYIWRDAHVLQEIYRYGWYIDFWMENGLIRDPFSHQVIDADYYEVWVNPEPIKNERDKVIICHRTSSKKNPWIELEVSSKAVKAHMDHGDYYGTCDGKRDEESSSDGVDKDEHDQNTPALVHDHAASLDPHCAEVTGTCKPIMVISSDKLRDYTDGPAETEIIGNILMTNEKMAKWVIRKDTWGCIWDKVIDKNEGPMTFDDRNIAEDPNFSSFMLEEMLGEVTRLVTKYSADPWTNDANAKRLVSLLSEHQVLLTTEIADVASGRRVLSKKDIFGPKERKAILG</sequence>
<evidence type="ECO:0000313" key="2">
    <source>
        <dbReference type="EMBL" id="KAL3774835.1"/>
    </source>
</evidence>
<dbReference type="AlphaFoldDB" id="A0ABD3NFN9"/>
<keyword evidence="3" id="KW-1185">Reference proteome</keyword>
<dbReference type="EMBL" id="JABMIG020000573">
    <property type="protein sequence ID" value="KAL3774835.1"/>
    <property type="molecule type" value="Genomic_DNA"/>
</dbReference>
<feature type="region of interest" description="Disordered" evidence="1">
    <location>
        <begin position="287"/>
        <end position="309"/>
    </location>
</feature>
<organism evidence="2 3">
    <name type="scientific">Cyclotella cryptica</name>
    <dbReference type="NCBI Taxonomy" id="29204"/>
    <lineage>
        <taxon>Eukaryota</taxon>
        <taxon>Sar</taxon>
        <taxon>Stramenopiles</taxon>
        <taxon>Ochrophyta</taxon>
        <taxon>Bacillariophyta</taxon>
        <taxon>Coscinodiscophyceae</taxon>
        <taxon>Thalassiosirophycidae</taxon>
        <taxon>Stephanodiscales</taxon>
        <taxon>Stephanodiscaceae</taxon>
        <taxon>Cyclotella</taxon>
    </lineage>
</organism>
<evidence type="ECO:0000313" key="3">
    <source>
        <dbReference type="Proteomes" id="UP001516023"/>
    </source>
</evidence>
<protein>
    <submittedName>
        <fullName evidence="2">Uncharacterized protein</fullName>
    </submittedName>
</protein>
<gene>
    <name evidence="2" type="ORF">HJC23_005414</name>
</gene>
<reference evidence="2 3" key="1">
    <citation type="journal article" date="2020" name="G3 (Bethesda)">
        <title>Improved Reference Genome for Cyclotella cryptica CCMP332, a Model for Cell Wall Morphogenesis, Salinity Adaptation, and Lipid Production in Diatoms (Bacillariophyta).</title>
        <authorList>
            <person name="Roberts W.R."/>
            <person name="Downey K.M."/>
            <person name="Ruck E.C."/>
            <person name="Traller J.C."/>
            <person name="Alverson A.J."/>
        </authorList>
    </citation>
    <scope>NUCLEOTIDE SEQUENCE [LARGE SCALE GENOMIC DNA]</scope>
    <source>
        <strain evidence="2 3">CCMP332</strain>
    </source>
</reference>
<accession>A0ABD3NFN9</accession>